<evidence type="ECO:0000256" key="1">
    <source>
        <dbReference type="ARBA" id="ARBA00005820"/>
    </source>
</evidence>
<dbReference type="SUPFAM" id="SSF48452">
    <property type="entry name" value="TPR-like"/>
    <property type="match status" value="1"/>
</dbReference>
<evidence type="ECO:0000256" key="5">
    <source>
        <dbReference type="ARBA" id="ARBA00023163"/>
    </source>
</evidence>
<evidence type="ECO:0000256" key="2">
    <source>
        <dbReference type="ARBA" id="ARBA00023012"/>
    </source>
</evidence>
<evidence type="ECO:0000313" key="8">
    <source>
        <dbReference type="EMBL" id="ARQ67670.1"/>
    </source>
</evidence>
<evidence type="ECO:0000256" key="3">
    <source>
        <dbReference type="ARBA" id="ARBA00023015"/>
    </source>
</evidence>
<protein>
    <submittedName>
        <fullName evidence="8">SARP family transcriptional regulator</fullName>
    </submittedName>
</protein>
<dbReference type="InterPro" id="IPR011990">
    <property type="entry name" value="TPR-like_helical_dom_sf"/>
</dbReference>
<evidence type="ECO:0000313" key="9">
    <source>
        <dbReference type="Proteomes" id="UP000194218"/>
    </source>
</evidence>
<dbReference type="GO" id="GO:0003677">
    <property type="term" value="F:DNA binding"/>
    <property type="evidence" value="ECO:0007669"/>
    <property type="project" value="UniProtKB-UniRule"/>
</dbReference>
<proteinExistence type="inferred from homology"/>
<accession>A0A1W7CTF7</accession>
<reference evidence="8 9" key="1">
    <citation type="submission" date="2017-05" db="EMBL/GenBank/DDBJ databases">
        <title>Complete genome sequence of Streptomyces sp. SCSIO 03032 revealed the diverse biosynthetic pathways for its bioactive secondary metabolites.</title>
        <authorList>
            <person name="Ma L."/>
            <person name="Zhu Y."/>
            <person name="Zhang W."/>
            <person name="Zhang G."/>
            <person name="Tian X."/>
            <person name="Zhang S."/>
            <person name="Zhang C."/>
        </authorList>
    </citation>
    <scope>NUCLEOTIDE SEQUENCE [LARGE SCALE GENOMIC DNA]</scope>
    <source>
        <strain evidence="8 9">SCSIO 03032</strain>
    </source>
</reference>
<comment type="similarity">
    <text evidence="1">Belongs to the AfsR/DnrI/RedD regulatory family.</text>
</comment>
<evidence type="ECO:0000256" key="6">
    <source>
        <dbReference type="PROSITE-ProRule" id="PRU01091"/>
    </source>
</evidence>
<dbReference type="AlphaFoldDB" id="A0A1W7CTF7"/>
<dbReference type="KEGG" id="smao:CAG99_01450"/>
<dbReference type="SUPFAM" id="SSF46894">
    <property type="entry name" value="C-terminal effector domain of the bipartite response regulators"/>
    <property type="match status" value="1"/>
</dbReference>
<dbReference type="SMART" id="SM01043">
    <property type="entry name" value="BTAD"/>
    <property type="match status" value="1"/>
</dbReference>
<dbReference type="RefSeq" id="WP_086157193.1">
    <property type="nucleotide sequence ID" value="NZ_CP021121.1"/>
</dbReference>
<dbReference type="InterPro" id="IPR005158">
    <property type="entry name" value="BTAD"/>
</dbReference>
<keyword evidence="2" id="KW-0902">Two-component regulatory system</keyword>
<dbReference type="SMART" id="SM00862">
    <property type="entry name" value="Trans_reg_C"/>
    <property type="match status" value="1"/>
</dbReference>
<gene>
    <name evidence="8" type="ORF">CAG99_01450</name>
</gene>
<feature type="DNA-binding region" description="OmpR/PhoB-type" evidence="6">
    <location>
        <begin position="1"/>
        <end position="97"/>
    </location>
</feature>
<dbReference type="InterPro" id="IPR016032">
    <property type="entry name" value="Sig_transdc_resp-reg_C-effctor"/>
</dbReference>
<dbReference type="PROSITE" id="PS51755">
    <property type="entry name" value="OMPR_PHOB"/>
    <property type="match status" value="1"/>
</dbReference>
<sequence>MRIDVLGAVRAFRSDGSPVPLGGPRHREVLARLVAAEGRLVTTDTLVDDLWTAPPARAVGALRTFVAALRRALEPDRPPRSPPRVLVTEGPGYALRLPRDDVDVHRFEDALARARRDPGAADELGAALAAWRGPAYSDVPDAPWARRERTRLEEARLEGVELRARILLDAGEGAGLVAGLRAHVAEHPWREPAWGLLARALHHAGRRADALAALRRARRMLADQLGLDPGAGLRRLETDILNETLPPAGGLTGWTGPGVRLGPRTTVDLARTLALAGGDALVHSRRDRLAAVLAAERTGDVALTARVIGAYDVPAVWSRADDPEQSRAVVAAAERALAALGPGAPADLPVRLLATIAVESRSAGLSPAERERARQAAREAESLARDLGDPALLAFALNGVFLHSFTRPGLAPVRDRIGAEIIGLAVRHELPAFAVLGRLVRLQSASALGDLDAATAHAEAAERSAFTAESPLVPVLTRWFRARVTAARSTEPGGPTAATAAAEYRAAEDALRTAGMPGLHRGLFPLALLGLRLLHDRPAPTDPHLDWGPYLPWARPLVLLARDRAAEARAALAAVPEPPRDHMQEALWCLTARAAARLGERAVAARAQAALRDARAEVAGAACGMLTLGPVARYLAEAEACAGAE</sequence>
<dbReference type="Pfam" id="PF00486">
    <property type="entry name" value="Trans_reg_C"/>
    <property type="match status" value="1"/>
</dbReference>
<dbReference type="GO" id="GO:0006355">
    <property type="term" value="P:regulation of DNA-templated transcription"/>
    <property type="evidence" value="ECO:0007669"/>
    <property type="project" value="InterPro"/>
</dbReference>
<dbReference type="OrthoDB" id="134712at2"/>
<dbReference type="Pfam" id="PF03704">
    <property type="entry name" value="BTAD"/>
    <property type="match status" value="1"/>
</dbReference>
<dbReference type="EMBL" id="CP021121">
    <property type="protein sequence ID" value="ARQ67670.1"/>
    <property type="molecule type" value="Genomic_DNA"/>
</dbReference>
<dbReference type="Gene3D" id="1.25.40.10">
    <property type="entry name" value="Tetratricopeptide repeat domain"/>
    <property type="match status" value="1"/>
</dbReference>
<evidence type="ECO:0000256" key="4">
    <source>
        <dbReference type="ARBA" id="ARBA00023125"/>
    </source>
</evidence>
<dbReference type="Proteomes" id="UP000194218">
    <property type="component" value="Chromosome"/>
</dbReference>
<feature type="domain" description="OmpR/PhoB-type" evidence="7">
    <location>
        <begin position="1"/>
        <end position="97"/>
    </location>
</feature>
<name>A0A1W7CTF7_9ACTN</name>
<dbReference type="InterPro" id="IPR036388">
    <property type="entry name" value="WH-like_DNA-bd_sf"/>
</dbReference>
<dbReference type="PANTHER" id="PTHR35807:SF1">
    <property type="entry name" value="TRANSCRIPTIONAL REGULATOR REDD"/>
    <property type="match status" value="1"/>
</dbReference>
<dbReference type="PANTHER" id="PTHR35807">
    <property type="entry name" value="TRANSCRIPTIONAL REGULATOR REDD-RELATED"/>
    <property type="match status" value="1"/>
</dbReference>
<dbReference type="CDD" id="cd15831">
    <property type="entry name" value="BTAD"/>
    <property type="match status" value="1"/>
</dbReference>
<dbReference type="GO" id="GO:0000160">
    <property type="term" value="P:phosphorelay signal transduction system"/>
    <property type="evidence" value="ECO:0007669"/>
    <property type="project" value="UniProtKB-KW"/>
</dbReference>
<keyword evidence="4 6" id="KW-0238">DNA-binding</keyword>
<keyword evidence="5" id="KW-0804">Transcription</keyword>
<keyword evidence="9" id="KW-1185">Reference proteome</keyword>
<evidence type="ECO:0000259" key="7">
    <source>
        <dbReference type="PROSITE" id="PS51755"/>
    </source>
</evidence>
<dbReference type="InterPro" id="IPR051677">
    <property type="entry name" value="AfsR-DnrI-RedD_regulator"/>
</dbReference>
<dbReference type="Gene3D" id="1.10.10.10">
    <property type="entry name" value="Winged helix-like DNA-binding domain superfamily/Winged helix DNA-binding domain"/>
    <property type="match status" value="1"/>
</dbReference>
<keyword evidence="3" id="KW-0805">Transcription regulation</keyword>
<organism evidence="8 9">
    <name type="scientific">Streptomyces marincola</name>
    <dbReference type="NCBI Taxonomy" id="2878388"/>
    <lineage>
        <taxon>Bacteria</taxon>
        <taxon>Bacillati</taxon>
        <taxon>Actinomycetota</taxon>
        <taxon>Actinomycetes</taxon>
        <taxon>Kitasatosporales</taxon>
        <taxon>Streptomycetaceae</taxon>
        <taxon>Streptomyces</taxon>
    </lineage>
</organism>
<dbReference type="InterPro" id="IPR001867">
    <property type="entry name" value="OmpR/PhoB-type_DNA-bd"/>
</dbReference>